<dbReference type="HAMAP" id="MF_00580">
    <property type="entry name" value="CH10"/>
    <property type="match status" value="1"/>
</dbReference>
<evidence type="ECO:0000313" key="5">
    <source>
        <dbReference type="EMBL" id="MDY3559316.1"/>
    </source>
</evidence>
<proteinExistence type="inferred from homology"/>
<evidence type="ECO:0000256" key="3">
    <source>
        <dbReference type="HAMAP-Rule" id="MF_00580"/>
    </source>
</evidence>
<dbReference type="PANTHER" id="PTHR10772">
    <property type="entry name" value="10 KDA HEAT SHOCK PROTEIN"/>
    <property type="match status" value="1"/>
</dbReference>
<comment type="function">
    <text evidence="3 4">Together with the chaperonin GroEL, plays an essential role in assisting protein folding. The GroEL-GroES system forms a nano-cage that allows encapsulation of the non-native substrate proteins and provides a physical environment optimized to promote and accelerate protein folding. GroES binds to the apical surface of the GroEL ring, thereby capping the opening of the GroEL channel.</text>
</comment>
<dbReference type="CDD" id="cd00320">
    <property type="entry name" value="cpn10"/>
    <property type="match status" value="1"/>
</dbReference>
<keyword evidence="3" id="KW-0963">Cytoplasm</keyword>
<protein>
    <recommendedName>
        <fullName evidence="3">Co-chaperonin GroES</fullName>
    </recommendedName>
    <alternativeName>
        <fullName evidence="3">10 kDa chaperonin</fullName>
    </alternativeName>
    <alternativeName>
        <fullName evidence="3">Chaperonin-10</fullName>
        <shortName evidence="3">Cpn10</shortName>
    </alternativeName>
</protein>
<organism evidence="5 6">
    <name type="scientific">Gemmata algarum</name>
    <dbReference type="NCBI Taxonomy" id="2975278"/>
    <lineage>
        <taxon>Bacteria</taxon>
        <taxon>Pseudomonadati</taxon>
        <taxon>Planctomycetota</taxon>
        <taxon>Planctomycetia</taxon>
        <taxon>Gemmatales</taxon>
        <taxon>Gemmataceae</taxon>
        <taxon>Gemmata</taxon>
    </lineage>
</organism>
<comment type="caution">
    <text evidence="5">The sequence shown here is derived from an EMBL/GenBank/DDBJ whole genome shotgun (WGS) entry which is preliminary data.</text>
</comment>
<dbReference type="InterPro" id="IPR011032">
    <property type="entry name" value="GroES-like_sf"/>
</dbReference>
<comment type="subunit">
    <text evidence="3">Heptamer of 7 subunits arranged in a ring. Interacts with the chaperonin GroEL.</text>
</comment>
<evidence type="ECO:0000256" key="1">
    <source>
        <dbReference type="ARBA" id="ARBA00006975"/>
    </source>
</evidence>
<dbReference type="InterPro" id="IPR020818">
    <property type="entry name" value="Chaperonin_GroES"/>
</dbReference>
<dbReference type="PANTHER" id="PTHR10772:SF58">
    <property type="entry name" value="CO-CHAPERONIN GROES"/>
    <property type="match status" value="1"/>
</dbReference>
<dbReference type="NCBIfam" id="NF001534">
    <property type="entry name" value="PRK00364.2-5"/>
    <property type="match status" value="1"/>
</dbReference>
<keyword evidence="6" id="KW-1185">Reference proteome</keyword>
<dbReference type="RefSeq" id="WP_010037711.1">
    <property type="nucleotide sequence ID" value="NZ_JAXBLV010000110.1"/>
</dbReference>
<dbReference type="InterPro" id="IPR018369">
    <property type="entry name" value="Chaprnonin_Cpn10_CS"/>
</dbReference>
<reference evidence="6" key="1">
    <citation type="journal article" date="2023" name="Mar. Drugs">
        <title>Gemmata algarum, a Novel Planctomycete Isolated from an Algal Mat, Displays Antimicrobial Activity.</title>
        <authorList>
            <person name="Kumar G."/>
            <person name="Kallscheuer N."/>
            <person name="Kashif M."/>
            <person name="Ahamad S."/>
            <person name="Jagadeeshwari U."/>
            <person name="Pannikurungottu S."/>
            <person name="Haufschild T."/>
            <person name="Kabuu M."/>
            <person name="Sasikala C."/>
            <person name="Jogler C."/>
            <person name="Ramana C."/>
        </authorList>
    </citation>
    <scope>NUCLEOTIDE SEQUENCE [LARGE SCALE GENOMIC DNA]</scope>
    <source>
        <strain evidence="6">JC673</strain>
    </source>
</reference>
<evidence type="ECO:0000256" key="4">
    <source>
        <dbReference type="RuleBase" id="RU000535"/>
    </source>
</evidence>
<comment type="similarity">
    <text evidence="1 3 4">Belongs to the GroES chaperonin family.</text>
</comment>
<dbReference type="NCBIfam" id="NF001527">
    <property type="entry name" value="PRK00364.1-2"/>
    <property type="match status" value="1"/>
</dbReference>
<dbReference type="InterPro" id="IPR037124">
    <property type="entry name" value="Chaperonin_GroES_sf"/>
</dbReference>
<comment type="subcellular location">
    <subcellularLocation>
        <location evidence="3">Cytoplasm</location>
    </subcellularLocation>
</comment>
<dbReference type="PRINTS" id="PR00297">
    <property type="entry name" value="CHAPERONIN10"/>
</dbReference>
<dbReference type="Gene3D" id="2.30.33.40">
    <property type="entry name" value="GroES chaperonin"/>
    <property type="match status" value="1"/>
</dbReference>
<evidence type="ECO:0000313" key="6">
    <source>
        <dbReference type="Proteomes" id="UP001272242"/>
    </source>
</evidence>
<dbReference type="Pfam" id="PF00166">
    <property type="entry name" value="Cpn10"/>
    <property type="match status" value="1"/>
</dbReference>
<dbReference type="NCBIfam" id="NF001533">
    <property type="entry name" value="PRK00364.2-4"/>
    <property type="match status" value="1"/>
</dbReference>
<sequence length="97" mass="10341">MALKIVPLNDKIVVERLEADDKTAGGIILPDSAKEKPKQGKVLAVGEGKPLEGGSRAPFQVKVGDRVLFTSYAGSEVTIDGKEYLICTEDDLLAVVD</sequence>
<dbReference type="PROSITE" id="PS00681">
    <property type="entry name" value="CHAPERONINS_CPN10"/>
    <property type="match status" value="1"/>
</dbReference>
<dbReference type="EMBL" id="JAXBLV010000110">
    <property type="protein sequence ID" value="MDY3559316.1"/>
    <property type="molecule type" value="Genomic_DNA"/>
</dbReference>
<name>A0ABU5F073_9BACT</name>
<dbReference type="SUPFAM" id="SSF50129">
    <property type="entry name" value="GroES-like"/>
    <property type="match status" value="1"/>
</dbReference>
<accession>A0ABU5F073</accession>
<dbReference type="SMART" id="SM00883">
    <property type="entry name" value="Cpn10"/>
    <property type="match status" value="1"/>
</dbReference>
<evidence type="ECO:0000256" key="2">
    <source>
        <dbReference type="ARBA" id="ARBA00023186"/>
    </source>
</evidence>
<dbReference type="NCBIfam" id="NF001531">
    <property type="entry name" value="PRK00364.2-2"/>
    <property type="match status" value="1"/>
</dbReference>
<keyword evidence="2 3" id="KW-0143">Chaperone</keyword>
<dbReference type="Proteomes" id="UP001272242">
    <property type="component" value="Unassembled WGS sequence"/>
</dbReference>
<gene>
    <name evidence="3 5" type="primary">groES</name>
    <name evidence="3" type="synonym">groS</name>
    <name evidence="5" type="ORF">R5W23_000307</name>
</gene>